<dbReference type="Pfam" id="PF01557">
    <property type="entry name" value="FAA_hydrolase"/>
    <property type="match status" value="1"/>
</dbReference>
<feature type="domain" description="Rv2993c-like N-terminal" evidence="3">
    <location>
        <begin position="1"/>
        <end position="60"/>
    </location>
</feature>
<dbReference type="InterPro" id="IPR011234">
    <property type="entry name" value="Fumarylacetoacetase-like_C"/>
</dbReference>
<evidence type="ECO:0000313" key="4">
    <source>
        <dbReference type="EMBL" id="CAB4905621.1"/>
    </source>
</evidence>
<protein>
    <submittedName>
        <fullName evidence="4">Unannotated protein</fullName>
    </submittedName>
</protein>
<dbReference type="Gene3D" id="2.30.30.370">
    <property type="entry name" value="FAH"/>
    <property type="match status" value="1"/>
</dbReference>
<keyword evidence="1" id="KW-0479">Metal-binding</keyword>
<dbReference type="AlphaFoldDB" id="A0A6J7GBE3"/>
<dbReference type="InterPro" id="IPR036663">
    <property type="entry name" value="Fumarylacetoacetase_C_sf"/>
</dbReference>
<gene>
    <name evidence="4" type="ORF">UFOPK3495_01234</name>
    <name evidence="5" type="ORF">UFOPK4237_01136</name>
</gene>
<dbReference type="GO" id="GO:0016853">
    <property type="term" value="F:isomerase activity"/>
    <property type="evidence" value="ECO:0007669"/>
    <property type="project" value="UniProtKB-ARBA"/>
</dbReference>
<organism evidence="4">
    <name type="scientific">freshwater metagenome</name>
    <dbReference type="NCBI Taxonomy" id="449393"/>
    <lineage>
        <taxon>unclassified sequences</taxon>
        <taxon>metagenomes</taxon>
        <taxon>ecological metagenomes</taxon>
    </lineage>
</organism>
<dbReference type="EMBL" id="CAFBPZ010000080">
    <property type="protein sequence ID" value="CAB5040411.1"/>
    <property type="molecule type" value="Genomic_DNA"/>
</dbReference>
<dbReference type="Pfam" id="PF10370">
    <property type="entry name" value="Rv2993c-like_N"/>
    <property type="match status" value="1"/>
</dbReference>
<dbReference type="SUPFAM" id="SSF56529">
    <property type="entry name" value="FAH"/>
    <property type="match status" value="1"/>
</dbReference>
<name>A0A6J7GBE3_9ZZZZ</name>
<dbReference type="Gene3D" id="3.90.850.10">
    <property type="entry name" value="Fumarylacetoacetase-like, C-terminal domain"/>
    <property type="match status" value="1"/>
</dbReference>
<dbReference type="PANTHER" id="PTHR11820">
    <property type="entry name" value="ACYLPYRUVASE"/>
    <property type="match status" value="1"/>
</dbReference>
<evidence type="ECO:0000259" key="3">
    <source>
        <dbReference type="Pfam" id="PF10370"/>
    </source>
</evidence>
<sequence>MKICRVSVNDELFFGVLEGLDANGEPGDETVIAILEGHPFNGINPDGRFVRYQDVRLVAPVLPSKIVAIGKNYAAHAAETNLGDVPSEPLMFLKPSTSVIGPGEPIILPWQSELVEHESELAIVIGRVCAEVPKERAHEVIFGFTCANDLTARDLQHSDGQWTRSKSFDTFCPLGPWIETELEWEDVAIQCRVNDELKQDGTSADMVFDVASIIEAVSNVMTLLPGDVILTGSPSGTGPITAGDNVSVTISGIGTLKNPVIDRE</sequence>
<dbReference type="EMBL" id="CAFBMC010000074">
    <property type="protein sequence ID" value="CAB4905621.1"/>
    <property type="molecule type" value="Genomic_DNA"/>
</dbReference>
<dbReference type="GO" id="GO:0019752">
    <property type="term" value="P:carboxylic acid metabolic process"/>
    <property type="evidence" value="ECO:0007669"/>
    <property type="project" value="UniProtKB-ARBA"/>
</dbReference>
<dbReference type="GO" id="GO:0018773">
    <property type="term" value="F:acetylpyruvate hydrolase activity"/>
    <property type="evidence" value="ECO:0007669"/>
    <property type="project" value="TreeGrafter"/>
</dbReference>
<dbReference type="FunFam" id="3.90.850.10:FF:000002">
    <property type="entry name" value="2-hydroxyhepta-2,4-diene-1,7-dioate isomerase"/>
    <property type="match status" value="1"/>
</dbReference>
<dbReference type="InterPro" id="IPR018833">
    <property type="entry name" value="Rv2993c-like_N"/>
</dbReference>
<feature type="domain" description="Fumarylacetoacetase-like C-terminal" evidence="2">
    <location>
        <begin position="65"/>
        <end position="260"/>
    </location>
</feature>
<proteinExistence type="predicted"/>
<evidence type="ECO:0000259" key="2">
    <source>
        <dbReference type="Pfam" id="PF01557"/>
    </source>
</evidence>
<evidence type="ECO:0000256" key="1">
    <source>
        <dbReference type="ARBA" id="ARBA00022723"/>
    </source>
</evidence>
<accession>A0A6J7GBE3</accession>
<dbReference type="PANTHER" id="PTHR11820:SF7">
    <property type="entry name" value="ACYLPYRUVASE FAHD1, MITOCHONDRIAL"/>
    <property type="match status" value="1"/>
</dbReference>
<evidence type="ECO:0000313" key="5">
    <source>
        <dbReference type="EMBL" id="CAB5040411.1"/>
    </source>
</evidence>
<reference evidence="4" key="1">
    <citation type="submission" date="2020-05" db="EMBL/GenBank/DDBJ databases">
        <authorList>
            <person name="Chiriac C."/>
            <person name="Salcher M."/>
            <person name="Ghai R."/>
            <person name="Kavagutti S V."/>
        </authorList>
    </citation>
    <scope>NUCLEOTIDE SEQUENCE</scope>
</reference>
<dbReference type="GO" id="GO:0046872">
    <property type="term" value="F:metal ion binding"/>
    <property type="evidence" value="ECO:0007669"/>
    <property type="project" value="UniProtKB-KW"/>
</dbReference>